<evidence type="ECO:0000313" key="2">
    <source>
        <dbReference type="EMBL" id="CAF3512770.1"/>
    </source>
</evidence>
<dbReference type="OrthoDB" id="10028902at2759"/>
<name>A0A818I331_9BILA</name>
<dbReference type="EMBL" id="CAJOAY010000057">
    <property type="protein sequence ID" value="CAF3512770.1"/>
    <property type="molecule type" value="Genomic_DNA"/>
</dbReference>
<dbReference type="AlphaFoldDB" id="A0A818I331"/>
<proteinExistence type="predicted"/>
<comment type="caution">
    <text evidence="2">The sequence shown here is derived from an EMBL/GenBank/DDBJ whole genome shotgun (WGS) entry which is preliminary data.</text>
</comment>
<accession>A0A818I331</accession>
<gene>
    <name evidence="2" type="ORF">OKA104_LOCUS2149</name>
    <name evidence="1" type="ORF">VCS650_LOCUS24856</name>
</gene>
<protein>
    <submittedName>
        <fullName evidence="2">Uncharacterized protein</fullName>
    </submittedName>
</protein>
<organism evidence="2 3">
    <name type="scientific">Adineta steineri</name>
    <dbReference type="NCBI Taxonomy" id="433720"/>
    <lineage>
        <taxon>Eukaryota</taxon>
        <taxon>Metazoa</taxon>
        <taxon>Spiralia</taxon>
        <taxon>Gnathifera</taxon>
        <taxon>Rotifera</taxon>
        <taxon>Eurotatoria</taxon>
        <taxon>Bdelloidea</taxon>
        <taxon>Adinetida</taxon>
        <taxon>Adinetidae</taxon>
        <taxon>Adineta</taxon>
    </lineage>
</organism>
<dbReference type="EMBL" id="CAJNON010000311">
    <property type="protein sequence ID" value="CAF1187487.1"/>
    <property type="molecule type" value="Genomic_DNA"/>
</dbReference>
<dbReference type="Proteomes" id="UP000663891">
    <property type="component" value="Unassembled WGS sequence"/>
</dbReference>
<evidence type="ECO:0000313" key="3">
    <source>
        <dbReference type="Proteomes" id="UP000663881"/>
    </source>
</evidence>
<reference evidence="2" key="1">
    <citation type="submission" date="2021-02" db="EMBL/GenBank/DDBJ databases">
        <authorList>
            <person name="Nowell W R."/>
        </authorList>
    </citation>
    <scope>NUCLEOTIDE SEQUENCE</scope>
</reference>
<evidence type="ECO:0000313" key="1">
    <source>
        <dbReference type="EMBL" id="CAF1187487.1"/>
    </source>
</evidence>
<dbReference type="Proteomes" id="UP000663881">
    <property type="component" value="Unassembled WGS sequence"/>
</dbReference>
<sequence length="201" mass="24023">MATASSKRVAFDRNESSKCTHRIPHLIYDEPYIFQVRSQRTRSLHKRPCDDCLKATKQQQQRLSTANIQYEKRCSRLPPKPIDFEQMNRPKTAPLNRKVNDCNWDNFMTRKSKFAIKTPYALCNLSTKQEELENRPPFMNYGGRSNDKQCGQKRTFNSLAIHQLKHHVVDNERLRSLLRERHLHHQAENYFREMEKRKDHK</sequence>